<keyword evidence="1" id="KW-0732">Signal</keyword>
<proteinExistence type="predicted"/>
<feature type="chain" id="PRO_5014189111" evidence="1">
    <location>
        <begin position="31"/>
        <end position="452"/>
    </location>
</feature>
<comment type="caution">
    <text evidence="2">The sequence shown here is derived from an EMBL/GenBank/DDBJ whole genome shotgun (WGS) entry which is preliminary data.</text>
</comment>
<feature type="signal peptide" evidence="1">
    <location>
        <begin position="1"/>
        <end position="30"/>
    </location>
</feature>
<reference evidence="2 3" key="1">
    <citation type="submission" date="2017-03" db="EMBL/GenBank/DDBJ databases">
        <title>Draft genime sequence of the acidophilic sulfur-oxidizing bacterium Acidithiobacillus sp. SH, isolated from seawater.</title>
        <authorList>
            <person name="Sharmin S."/>
            <person name="Tokuhisa M."/>
            <person name="Kanao T."/>
            <person name="Kamimura K."/>
        </authorList>
    </citation>
    <scope>NUCLEOTIDE SEQUENCE [LARGE SCALE GENOMIC DNA]</scope>
    <source>
        <strain evidence="2 3">SH</strain>
    </source>
</reference>
<dbReference type="AlphaFoldDB" id="A0A2I1DIG0"/>
<dbReference type="InParanoid" id="A0A2I1DIG0"/>
<accession>A0A2I1DIG0</accession>
<sequence length="452" mass="50273">MLDVQFDVSSKKNIMAFASCLFVLSTPAFAGGHEDVCILNALGKNDTHSCEKIYGQINFLQHITPSMQVSKIDFNRNGCATISTGVSNTSYCGFTMHATYDAMRKFLVNSLTVSFGKNMYGGISCAAPLSLNTSGDIAKDGGDTYHIVCSKNYSELPLYALENIGKKSRMFNNARFLDGANIAELFKHRNNLFRGYLEERMGNEFIIAQVCSSQYSCSGTTPQPAFLSLSPVVLNTDGEPKKDNGMDVYYSGFLPLSYIEKSIRSANGEDFVYLKRGASQKQKIGYISKQNKFSAWLNDPSVHLMTTRYSHYYHSYFNTNSQAFFKFLSRSGKWVYVTPGVSIKHISKLYIPAPRTEKSIITVLNSMPDIKFSGHAGPHGLKKWMLKARTGYNTVCGVVTSTNGSTITVLNKKMVNVTYPSGLLFAMQESGKCSFKKAKKFKLKQSVIFYSH</sequence>
<name>A0A2I1DIG0_9PROT</name>
<keyword evidence="3" id="KW-1185">Reference proteome</keyword>
<dbReference type="RefSeq" id="WP_101538873.1">
    <property type="nucleotide sequence ID" value="NZ_MXAV01000053.1"/>
</dbReference>
<evidence type="ECO:0000313" key="2">
    <source>
        <dbReference type="EMBL" id="PKY09663.1"/>
    </source>
</evidence>
<dbReference type="EMBL" id="MXAV01000053">
    <property type="protein sequence ID" value="PKY09663.1"/>
    <property type="molecule type" value="Genomic_DNA"/>
</dbReference>
<evidence type="ECO:0000256" key="1">
    <source>
        <dbReference type="SAM" id="SignalP"/>
    </source>
</evidence>
<evidence type="ECO:0000313" key="3">
    <source>
        <dbReference type="Proteomes" id="UP000234329"/>
    </source>
</evidence>
<organism evidence="2 3">
    <name type="scientific">Acidithiobacillus marinus</name>
    <dbReference type="NCBI Taxonomy" id="187490"/>
    <lineage>
        <taxon>Bacteria</taxon>
        <taxon>Pseudomonadati</taxon>
        <taxon>Pseudomonadota</taxon>
        <taxon>Acidithiobacillia</taxon>
        <taxon>Acidithiobacillales</taxon>
        <taxon>Acidithiobacillaceae</taxon>
        <taxon>Acidithiobacillus</taxon>
    </lineage>
</organism>
<gene>
    <name evidence="2" type="ORF">B1757_13755</name>
</gene>
<protein>
    <submittedName>
        <fullName evidence="2">Uncharacterized protein</fullName>
    </submittedName>
</protein>
<dbReference type="Proteomes" id="UP000234329">
    <property type="component" value="Unassembled WGS sequence"/>
</dbReference>